<comment type="caution">
    <text evidence="1">The sequence shown here is derived from an EMBL/GenBank/DDBJ whole genome shotgun (WGS) entry which is preliminary data.</text>
</comment>
<dbReference type="GO" id="GO:0008684">
    <property type="term" value="F:2-oxopent-4-enoate hydratase activity"/>
    <property type="evidence" value="ECO:0007669"/>
    <property type="project" value="TreeGrafter"/>
</dbReference>
<gene>
    <name evidence="1" type="ORF">Q4494_18205</name>
</gene>
<protein>
    <submittedName>
        <fullName evidence="1">Hydratase</fullName>
    </submittedName>
</protein>
<dbReference type="AlphaFoldDB" id="A0AAW7XXG1"/>
<dbReference type="RefSeq" id="WP_303495206.1">
    <property type="nucleotide sequence ID" value="NZ_JAUOPJ010000028.1"/>
</dbReference>
<accession>A0AAW7XXG1</accession>
<dbReference type="PANTHER" id="PTHR30143">
    <property type="entry name" value="ACID HYDRATASE"/>
    <property type="match status" value="1"/>
</dbReference>
<name>A0AAW7XXG1_9RHOB</name>
<dbReference type="GO" id="GO:0005737">
    <property type="term" value="C:cytoplasm"/>
    <property type="evidence" value="ECO:0007669"/>
    <property type="project" value="TreeGrafter"/>
</dbReference>
<evidence type="ECO:0000313" key="2">
    <source>
        <dbReference type="Proteomes" id="UP001169823"/>
    </source>
</evidence>
<proteinExistence type="predicted"/>
<reference evidence="1" key="1">
    <citation type="submission" date="2023-07" db="EMBL/GenBank/DDBJ databases">
        <title>Genome content predicts the carbon catabolic preferences of heterotrophic bacteria.</title>
        <authorList>
            <person name="Gralka M."/>
        </authorList>
    </citation>
    <scope>NUCLEOTIDE SEQUENCE</scope>
    <source>
        <strain evidence="1">I2M02</strain>
    </source>
</reference>
<dbReference type="EMBL" id="JAUOPJ010000028">
    <property type="protein sequence ID" value="MDO6459014.1"/>
    <property type="molecule type" value="Genomic_DNA"/>
</dbReference>
<evidence type="ECO:0000313" key="1">
    <source>
        <dbReference type="EMBL" id="MDO6459014.1"/>
    </source>
</evidence>
<dbReference type="Proteomes" id="UP001169823">
    <property type="component" value="Unassembled WGS sequence"/>
</dbReference>
<dbReference type="PANTHER" id="PTHR30143:SF0">
    <property type="entry name" value="2-KETO-4-PENTENOATE HYDRATASE"/>
    <property type="match status" value="1"/>
</dbReference>
<sequence>MTALKDLTAGFIKAHQTGSRISPERHTLSRSDILAIQSTVMAELGAVAGFKVGRPLGSPILAPIPAIYCAPNGGTRVVKDKLGVELEVGFELICALPEGAFPEDVQNYFRPCVMLELVDTRIEGDLAEDADYKFADFQINAGLVKGDALTGWDGSDFGSLTAQLLADGTPVLEGEAIVPGGSALSNLALLVAHLGDHCGGLQVGQIVITGSICGLPYFAAGTDIIGNIDGLGQVSLSLT</sequence>
<dbReference type="SUPFAM" id="SSF56529">
    <property type="entry name" value="FAH"/>
    <property type="match status" value="1"/>
</dbReference>
<dbReference type="InterPro" id="IPR050772">
    <property type="entry name" value="Hydratase-Decarb/MhpD_sf"/>
</dbReference>
<dbReference type="InterPro" id="IPR036663">
    <property type="entry name" value="Fumarylacetoacetase_C_sf"/>
</dbReference>
<organism evidence="1 2">
    <name type="scientific">Celeribacter halophilus</name>
    <dbReference type="NCBI Taxonomy" id="576117"/>
    <lineage>
        <taxon>Bacteria</taxon>
        <taxon>Pseudomonadati</taxon>
        <taxon>Pseudomonadota</taxon>
        <taxon>Alphaproteobacteria</taxon>
        <taxon>Rhodobacterales</taxon>
        <taxon>Roseobacteraceae</taxon>
        <taxon>Celeribacter</taxon>
    </lineage>
</organism>
<dbReference type="Gene3D" id="3.90.850.10">
    <property type="entry name" value="Fumarylacetoacetase-like, C-terminal domain"/>
    <property type="match status" value="1"/>
</dbReference>